<keyword evidence="4" id="KW-1185">Reference proteome</keyword>
<protein>
    <recommendedName>
        <fullName evidence="5">Phytocyanin domain-containing protein</fullName>
    </recommendedName>
</protein>
<evidence type="ECO:0000313" key="4">
    <source>
        <dbReference type="Proteomes" id="UP000826271"/>
    </source>
</evidence>
<evidence type="ECO:0000313" key="3">
    <source>
        <dbReference type="EMBL" id="KAG8384661.1"/>
    </source>
</evidence>
<keyword evidence="1" id="KW-0472">Membrane</keyword>
<gene>
    <name evidence="3" type="ORF">BUALT_Bualt04G0141200</name>
</gene>
<keyword evidence="1" id="KW-1133">Transmembrane helix</keyword>
<dbReference type="Gene3D" id="2.60.40.420">
    <property type="entry name" value="Cupredoxins - blue copper proteins"/>
    <property type="match status" value="1"/>
</dbReference>
<evidence type="ECO:0008006" key="5">
    <source>
        <dbReference type="Google" id="ProtNLM"/>
    </source>
</evidence>
<keyword evidence="2" id="KW-0732">Signal</keyword>
<dbReference type="InterPro" id="IPR008972">
    <property type="entry name" value="Cupredoxin"/>
</dbReference>
<accession>A0AAV6XVM9</accession>
<dbReference type="EMBL" id="WHWC01000004">
    <property type="protein sequence ID" value="KAG8384661.1"/>
    <property type="molecule type" value="Genomic_DNA"/>
</dbReference>
<sequence length="100" mass="10985">MGCLVVALTAAMLTCAVGELIKVGGKYGWTQNVNYTQWAAHQSFGVGDWLFHVKELVPSPNPSLSYKTNRASSETIGTRIMFVPLFFAIALFSNFVLKLL</sequence>
<feature type="chain" id="PRO_5043507422" description="Phytocyanin domain-containing protein" evidence="2">
    <location>
        <begin position="19"/>
        <end position="100"/>
    </location>
</feature>
<evidence type="ECO:0000256" key="1">
    <source>
        <dbReference type="SAM" id="Phobius"/>
    </source>
</evidence>
<dbReference type="AlphaFoldDB" id="A0AAV6XVM9"/>
<feature type="transmembrane region" description="Helical" evidence="1">
    <location>
        <begin position="76"/>
        <end position="97"/>
    </location>
</feature>
<comment type="caution">
    <text evidence="3">The sequence shown here is derived from an EMBL/GenBank/DDBJ whole genome shotgun (WGS) entry which is preliminary data.</text>
</comment>
<dbReference type="SUPFAM" id="SSF49503">
    <property type="entry name" value="Cupredoxins"/>
    <property type="match status" value="1"/>
</dbReference>
<reference evidence="3" key="1">
    <citation type="submission" date="2019-10" db="EMBL/GenBank/DDBJ databases">
        <authorList>
            <person name="Zhang R."/>
            <person name="Pan Y."/>
            <person name="Wang J."/>
            <person name="Ma R."/>
            <person name="Yu S."/>
        </authorList>
    </citation>
    <scope>NUCLEOTIDE SEQUENCE</scope>
    <source>
        <strain evidence="3">LA-IB0</strain>
        <tissue evidence="3">Leaf</tissue>
    </source>
</reference>
<name>A0AAV6XVM9_9LAMI</name>
<proteinExistence type="predicted"/>
<dbReference type="Proteomes" id="UP000826271">
    <property type="component" value="Unassembled WGS sequence"/>
</dbReference>
<evidence type="ECO:0000256" key="2">
    <source>
        <dbReference type="SAM" id="SignalP"/>
    </source>
</evidence>
<feature type="signal peptide" evidence="2">
    <location>
        <begin position="1"/>
        <end position="18"/>
    </location>
</feature>
<organism evidence="3 4">
    <name type="scientific">Buddleja alternifolia</name>
    <dbReference type="NCBI Taxonomy" id="168488"/>
    <lineage>
        <taxon>Eukaryota</taxon>
        <taxon>Viridiplantae</taxon>
        <taxon>Streptophyta</taxon>
        <taxon>Embryophyta</taxon>
        <taxon>Tracheophyta</taxon>
        <taxon>Spermatophyta</taxon>
        <taxon>Magnoliopsida</taxon>
        <taxon>eudicotyledons</taxon>
        <taxon>Gunneridae</taxon>
        <taxon>Pentapetalae</taxon>
        <taxon>asterids</taxon>
        <taxon>lamiids</taxon>
        <taxon>Lamiales</taxon>
        <taxon>Scrophulariaceae</taxon>
        <taxon>Buddlejeae</taxon>
        <taxon>Buddleja</taxon>
    </lineage>
</organism>
<keyword evidence="1" id="KW-0812">Transmembrane</keyword>